<protein>
    <recommendedName>
        <fullName evidence="3">CCHC-type domain-containing protein</fullName>
    </recommendedName>
</protein>
<gene>
    <name evidence="1" type="ORF">M6B38_129885</name>
</gene>
<keyword evidence="2" id="KW-1185">Reference proteome</keyword>
<dbReference type="InterPro" id="IPR036875">
    <property type="entry name" value="Znf_CCHC_sf"/>
</dbReference>
<dbReference type="Proteomes" id="UP001140949">
    <property type="component" value="Unassembled WGS sequence"/>
</dbReference>
<dbReference type="SUPFAM" id="SSF57756">
    <property type="entry name" value="Retrovirus zinc finger-like domains"/>
    <property type="match status" value="1"/>
</dbReference>
<reference evidence="1" key="2">
    <citation type="submission" date="2023-04" db="EMBL/GenBank/DDBJ databases">
        <authorList>
            <person name="Bruccoleri R.E."/>
            <person name="Oakeley E.J."/>
            <person name="Faust A.-M."/>
            <person name="Dessus-Babus S."/>
            <person name="Altorfer M."/>
            <person name="Burckhardt D."/>
            <person name="Oertli M."/>
            <person name="Naumann U."/>
            <person name="Petersen F."/>
            <person name="Wong J."/>
        </authorList>
    </citation>
    <scope>NUCLEOTIDE SEQUENCE</scope>
    <source>
        <strain evidence="1">GSM-AAB239-AS_SAM_17_03QT</strain>
        <tissue evidence="1">Leaf</tissue>
    </source>
</reference>
<evidence type="ECO:0008006" key="3">
    <source>
        <dbReference type="Google" id="ProtNLM"/>
    </source>
</evidence>
<accession>A0AAX6G6P7</accession>
<comment type="caution">
    <text evidence="1">The sequence shown here is derived from an EMBL/GenBank/DDBJ whole genome shotgun (WGS) entry which is preliminary data.</text>
</comment>
<evidence type="ECO:0000313" key="2">
    <source>
        <dbReference type="Proteomes" id="UP001140949"/>
    </source>
</evidence>
<dbReference type="AlphaFoldDB" id="A0AAX6G6P7"/>
<evidence type="ECO:0000313" key="1">
    <source>
        <dbReference type="EMBL" id="KAJ6824123.1"/>
    </source>
</evidence>
<dbReference type="Gene3D" id="4.10.60.10">
    <property type="entry name" value="Zinc finger, CCHC-type"/>
    <property type="match status" value="1"/>
</dbReference>
<dbReference type="GO" id="GO:0003676">
    <property type="term" value="F:nucleic acid binding"/>
    <property type="evidence" value="ECO:0007669"/>
    <property type="project" value="InterPro"/>
</dbReference>
<organism evidence="1 2">
    <name type="scientific">Iris pallida</name>
    <name type="common">Sweet iris</name>
    <dbReference type="NCBI Taxonomy" id="29817"/>
    <lineage>
        <taxon>Eukaryota</taxon>
        <taxon>Viridiplantae</taxon>
        <taxon>Streptophyta</taxon>
        <taxon>Embryophyta</taxon>
        <taxon>Tracheophyta</taxon>
        <taxon>Spermatophyta</taxon>
        <taxon>Magnoliopsida</taxon>
        <taxon>Liliopsida</taxon>
        <taxon>Asparagales</taxon>
        <taxon>Iridaceae</taxon>
        <taxon>Iridoideae</taxon>
        <taxon>Irideae</taxon>
        <taxon>Iris</taxon>
    </lineage>
</organism>
<dbReference type="GO" id="GO:0008270">
    <property type="term" value="F:zinc ion binding"/>
    <property type="evidence" value="ECO:0007669"/>
    <property type="project" value="InterPro"/>
</dbReference>
<name>A0AAX6G6P7_IRIPA</name>
<reference evidence="1" key="1">
    <citation type="journal article" date="2023" name="GigaByte">
        <title>Genome assembly of the bearded iris, Iris pallida Lam.</title>
        <authorList>
            <person name="Bruccoleri R.E."/>
            <person name="Oakeley E.J."/>
            <person name="Faust A.M.E."/>
            <person name="Altorfer M."/>
            <person name="Dessus-Babus S."/>
            <person name="Burckhardt D."/>
            <person name="Oertli M."/>
            <person name="Naumann U."/>
            <person name="Petersen F."/>
            <person name="Wong J."/>
        </authorList>
    </citation>
    <scope>NUCLEOTIDE SEQUENCE</scope>
    <source>
        <strain evidence="1">GSM-AAB239-AS_SAM_17_03QT</strain>
    </source>
</reference>
<proteinExistence type="predicted"/>
<dbReference type="EMBL" id="JANAVB010022593">
    <property type="protein sequence ID" value="KAJ6824123.1"/>
    <property type="molecule type" value="Genomic_DNA"/>
</dbReference>
<sequence length="103" mass="11050">MGHTREDCRIKQGVCLFCGAPDHQVKNCAARAARQAGQDGVQQARGGQQGRAFAMTVEPTQEVAEQIADDSEADCSTYYGLESDGVALDHGLIVEPLDFVLPE</sequence>